<gene>
    <name evidence="4" type="ORF">JD844_030893</name>
</gene>
<dbReference type="Pfam" id="PF00293">
    <property type="entry name" value="NUDIX"/>
    <property type="match status" value="1"/>
</dbReference>
<dbReference type="PANTHER" id="PTHR22769">
    <property type="entry name" value="MUTT/NUDIX HYDROLASE"/>
    <property type="match status" value="1"/>
</dbReference>
<dbReference type="Gene3D" id="3.90.79.10">
    <property type="entry name" value="Nucleoside Triphosphate Pyrophosphohydrolase"/>
    <property type="match status" value="1"/>
</dbReference>
<dbReference type="InterPro" id="IPR020084">
    <property type="entry name" value="NUDIX_hydrolase_CS"/>
</dbReference>
<dbReference type="Proteomes" id="UP000826234">
    <property type="component" value="Unassembled WGS sequence"/>
</dbReference>
<dbReference type="EMBL" id="JAIPUX010003283">
    <property type="protein sequence ID" value="KAH0623008.1"/>
    <property type="molecule type" value="Genomic_DNA"/>
</dbReference>
<dbReference type="PROSITE" id="PS00893">
    <property type="entry name" value="NUDIX_BOX"/>
    <property type="match status" value="1"/>
</dbReference>
<organism evidence="4 5">
    <name type="scientific">Phrynosoma platyrhinos</name>
    <name type="common">Desert horned lizard</name>
    <dbReference type="NCBI Taxonomy" id="52577"/>
    <lineage>
        <taxon>Eukaryota</taxon>
        <taxon>Metazoa</taxon>
        <taxon>Chordata</taxon>
        <taxon>Craniata</taxon>
        <taxon>Vertebrata</taxon>
        <taxon>Euteleostomi</taxon>
        <taxon>Lepidosauria</taxon>
        <taxon>Squamata</taxon>
        <taxon>Bifurcata</taxon>
        <taxon>Unidentata</taxon>
        <taxon>Episquamata</taxon>
        <taxon>Toxicofera</taxon>
        <taxon>Iguania</taxon>
        <taxon>Phrynosomatidae</taxon>
        <taxon>Phrynosomatinae</taxon>
        <taxon>Phrynosoma</taxon>
    </lineage>
</organism>
<name>A0ABQ7T0D7_PHRPL</name>
<dbReference type="SUPFAM" id="SSF55811">
    <property type="entry name" value="Nudix"/>
    <property type="match status" value="1"/>
</dbReference>
<evidence type="ECO:0000256" key="2">
    <source>
        <dbReference type="SAM" id="MobiDB-lite"/>
    </source>
</evidence>
<feature type="domain" description="Nudix hydrolase" evidence="3">
    <location>
        <begin position="126"/>
        <end position="255"/>
    </location>
</feature>
<keyword evidence="1" id="KW-0378">Hydrolase</keyword>
<keyword evidence="5" id="KW-1185">Reference proteome</keyword>
<dbReference type="PROSITE" id="PS51462">
    <property type="entry name" value="NUDIX"/>
    <property type="match status" value="1"/>
</dbReference>
<feature type="compositionally biased region" description="Low complexity" evidence="2">
    <location>
        <begin position="71"/>
        <end position="86"/>
    </location>
</feature>
<reference evidence="4 5" key="1">
    <citation type="journal article" date="2022" name="Gigascience">
        <title>A chromosome-level genome assembly and annotation of the desert horned lizard, Phrynosoma platyrhinos, provides insight into chromosomal rearrangements among reptiles.</title>
        <authorList>
            <person name="Koochekian N."/>
            <person name="Ascanio A."/>
            <person name="Farleigh K."/>
            <person name="Card D.C."/>
            <person name="Schield D.R."/>
            <person name="Castoe T.A."/>
            <person name="Jezkova T."/>
        </authorList>
    </citation>
    <scope>NUCLEOTIDE SEQUENCE [LARGE SCALE GENOMIC DNA]</scope>
    <source>
        <strain evidence="4">NK-2021</strain>
    </source>
</reference>
<feature type="region of interest" description="Disordered" evidence="2">
    <location>
        <begin position="71"/>
        <end position="121"/>
    </location>
</feature>
<dbReference type="InterPro" id="IPR000086">
    <property type="entry name" value="NUDIX_hydrolase_dom"/>
</dbReference>
<evidence type="ECO:0000313" key="5">
    <source>
        <dbReference type="Proteomes" id="UP000826234"/>
    </source>
</evidence>
<sequence length="416" mass="44449">MGRLCDRGRLRLRAVSPADAVGVACLRAPRPLGPTALTAPWLLPRAAAAAAAAARVLRGACRGLRRRRRMASAGASSSSSSSSGAPEEARAVLGGQGWPLGPDRGGGGGGGGYDSAPLEAPDPARLRRNTCYIVLAVLLNEKKEVLVMQEAKPECYGSWYLPAGRMEPRETVLQALRREVKEETGLLCQPLTLLAVEERGPGWIRFVFLARPTGGTLKTLQEADGESLQAQWWNRKTPALTLRARDILPLMELGLQYQANPGHPPVLPAELPCPWICQRLLLLFTGGGGGDLWVLLATAGAPHLPVAASGLSPSELGERLLVGVHRLLRRCLPAPCQASARVRGLLGVQHLGKEPGRSDGICFNVVATLEEAGRPPKASPPALQSPDFAWWKVEDGALRSKILQRLSQDAFVPVRS</sequence>
<accession>A0ABQ7T0D7</accession>
<dbReference type="InterPro" id="IPR015797">
    <property type="entry name" value="NUDIX_hydrolase-like_dom_sf"/>
</dbReference>
<comment type="caution">
    <text evidence="4">The sequence shown here is derived from an EMBL/GenBank/DDBJ whole genome shotgun (WGS) entry which is preliminary data.</text>
</comment>
<feature type="compositionally biased region" description="Gly residues" evidence="2">
    <location>
        <begin position="94"/>
        <end position="113"/>
    </location>
</feature>
<proteinExistence type="predicted"/>
<evidence type="ECO:0000313" key="4">
    <source>
        <dbReference type="EMBL" id="KAH0623008.1"/>
    </source>
</evidence>
<dbReference type="PANTHER" id="PTHR22769:SF56">
    <property type="entry name" value="8-OXO-DGDP PHOSPHATASE NUDT18"/>
    <property type="match status" value="1"/>
</dbReference>
<protein>
    <recommendedName>
        <fullName evidence="3">Nudix hydrolase domain-containing protein</fullName>
    </recommendedName>
</protein>
<evidence type="ECO:0000256" key="1">
    <source>
        <dbReference type="ARBA" id="ARBA00022801"/>
    </source>
</evidence>
<evidence type="ECO:0000259" key="3">
    <source>
        <dbReference type="PROSITE" id="PS51462"/>
    </source>
</evidence>